<keyword evidence="14" id="KW-0812">Transmembrane</keyword>
<keyword evidence="4 11" id="KW-0479">Metal-binding</keyword>
<evidence type="ECO:0000256" key="11">
    <source>
        <dbReference type="PIRSR" id="PIRSR601382-2"/>
    </source>
</evidence>
<dbReference type="GO" id="GO:0016020">
    <property type="term" value="C:membrane"/>
    <property type="evidence" value="ECO:0007669"/>
    <property type="project" value="InterPro"/>
</dbReference>
<reference evidence="15 16" key="1">
    <citation type="submission" date="2014-04" db="EMBL/GenBank/DDBJ databases">
        <authorList>
            <consortium name="DOE Joint Genome Institute"/>
            <person name="Kuo A."/>
            <person name="Tarkka M."/>
            <person name="Buscot F."/>
            <person name="Kohler A."/>
            <person name="Nagy L.G."/>
            <person name="Floudas D."/>
            <person name="Copeland A."/>
            <person name="Barry K.W."/>
            <person name="Cichocki N."/>
            <person name="Veneault-Fourrey C."/>
            <person name="LaButti K."/>
            <person name="Lindquist E.A."/>
            <person name="Lipzen A."/>
            <person name="Lundell T."/>
            <person name="Morin E."/>
            <person name="Murat C."/>
            <person name="Sun H."/>
            <person name="Tunlid A."/>
            <person name="Henrissat B."/>
            <person name="Grigoriev I.V."/>
            <person name="Hibbett D.S."/>
            <person name="Martin F."/>
            <person name="Nordberg H.P."/>
            <person name="Cantor M.N."/>
            <person name="Hua S.X."/>
        </authorList>
    </citation>
    <scope>NUCLEOTIDE SEQUENCE [LARGE SCALE GENOMIC DNA]</scope>
    <source>
        <strain evidence="15 16">F 1598</strain>
    </source>
</reference>
<dbReference type="InterPro" id="IPR001382">
    <property type="entry name" value="Glyco_hydro_47"/>
</dbReference>
<comment type="similarity">
    <text evidence="3 13">Belongs to the glycosyl hydrolase 47 family.</text>
</comment>
<dbReference type="InterPro" id="IPR036026">
    <property type="entry name" value="Seven-hairpin_glycosidases"/>
</dbReference>
<comment type="catalytic activity">
    <reaction evidence="9">
        <text>N(4)-(alpha-D-Man-(1-&gt;2)-alpha-D-Man-(1-&gt;2)-alpha-D-Man-(1-&gt;3)-[alpha-D-Man-(1-&gt;2)-alpha-D-Man-(1-&gt;3)-[alpha-D-Man-(1-&gt;2)-alpha-D-Man-(1-&gt;6)]-alpha-D-Man-(1-&gt;6)]-beta-D-Man-(1-&gt;4)-beta-D-GlcNAc-(1-&gt;4)-beta-D-GlcNAc)-L-asparaginyl-[protein] (N-glucan mannose isomer 9A1,2,3B1,2,3) + 4 H2O = N(4)-(alpha-D-Man-(1-&gt;3)-[alpha-D-Man-(1-&gt;3)-[alpha-D-Man-(1-&gt;6)]-alpha-D-Man-(1-&gt;6)]-beta-D-Man-(1-&gt;4)-beta-D-GlcNAc-(1-&gt;4)-beta-D-GlcNAc)-L-asparaginyl-[protein] (N-glucan mannose isomer 5A1,2) + 4 beta-D-mannose</text>
        <dbReference type="Rhea" id="RHEA:56008"/>
        <dbReference type="Rhea" id="RHEA-COMP:14356"/>
        <dbReference type="Rhea" id="RHEA-COMP:14367"/>
        <dbReference type="ChEBI" id="CHEBI:15377"/>
        <dbReference type="ChEBI" id="CHEBI:28563"/>
        <dbReference type="ChEBI" id="CHEBI:59087"/>
        <dbReference type="ChEBI" id="CHEBI:139493"/>
        <dbReference type="EC" id="3.2.1.113"/>
    </reaction>
</comment>
<evidence type="ECO:0000256" key="10">
    <source>
        <dbReference type="PIRSR" id="PIRSR601382-1"/>
    </source>
</evidence>
<keyword evidence="16" id="KW-1185">Reference proteome</keyword>
<dbReference type="PRINTS" id="PR00747">
    <property type="entry name" value="GLYHDRLASE47"/>
</dbReference>
<evidence type="ECO:0000313" key="16">
    <source>
        <dbReference type="Proteomes" id="UP000054166"/>
    </source>
</evidence>
<feature type="binding site" evidence="11">
    <location>
        <position position="565"/>
    </location>
    <ligand>
        <name>Ca(2+)</name>
        <dbReference type="ChEBI" id="CHEBI:29108"/>
    </ligand>
</feature>
<keyword evidence="7 12" id="KW-1015">Disulfide bond</keyword>
<evidence type="ECO:0000256" key="2">
    <source>
        <dbReference type="ARBA" id="ARBA00004922"/>
    </source>
</evidence>
<evidence type="ECO:0000256" key="12">
    <source>
        <dbReference type="PIRSR" id="PIRSR601382-3"/>
    </source>
</evidence>
<dbReference type="InterPro" id="IPR012341">
    <property type="entry name" value="6hp_glycosidase-like_sf"/>
</dbReference>
<dbReference type="InterPro" id="IPR050749">
    <property type="entry name" value="Glycosyl_Hydrolase_47"/>
</dbReference>
<feature type="active site" evidence="10">
    <location>
        <position position="304"/>
    </location>
</feature>
<accession>A0A0C3FMM5</accession>
<dbReference type="AlphaFoldDB" id="A0A0C3FMM5"/>
<dbReference type="EC" id="3.2.1.-" evidence="13"/>
<evidence type="ECO:0000256" key="7">
    <source>
        <dbReference type="ARBA" id="ARBA00023157"/>
    </source>
</evidence>
<evidence type="ECO:0000256" key="8">
    <source>
        <dbReference type="ARBA" id="ARBA00047669"/>
    </source>
</evidence>
<keyword evidence="14" id="KW-0472">Membrane</keyword>
<dbReference type="STRING" id="765440.A0A0C3FMM5"/>
<name>A0A0C3FMM5_PILCF</name>
<proteinExistence type="inferred from homology"/>
<evidence type="ECO:0000256" key="5">
    <source>
        <dbReference type="ARBA" id="ARBA00022801"/>
    </source>
</evidence>
<dbReference type="GO" id="GO:0036503">
    <property type="term" value="P:ERAD pathway"/>
    <property type="evidence" value="ECO:0007669"/>
    <property type="project" value="UniProtKB-ARBA"/>
</dbReference>
<dbReference type="InParanoid" id="A0A0C3FMM5"/>
<feature type="active site" description="Proton donor" evidence="10">
    <location>
        <position position="172"/>
    </location>
</feature>
<evidence type="ECO:0000256" key="9">
    <source>
        <dbReference type="ARBA" id="ARBA00048605"/>
    </source>
</evidence>
<dbReference type="GO" id="GO:0004571">
    <property type="term" value="F:mannosyl-oligosaccharide 1,2-alpha-mannosidase activity"/>
    <property type="evidence" value="ECO:0007669"/>
    <property type="project" value="UniProtKB-EC"/>
</dbReference>
<dbReference type="Gene3D" id="1.50.10.10">
    <property type="match status" value="1"/>
</dbReference>
<feature type="active site" description="Proton donor" evidence="10">
    <location>
        <position position="416"/>
    </location>
</feature>
<reference evidence="16" key="2">
    <citation type="submission" date="2015-01" db="EMBL/GenBank/DDBJ databases">
        <title>Evolutionary Origins and Diversification of the Mycorrhizal Mutualists.</title>
        <authorList>
            <consortium name="DOE Joint Genome Institute"/>
            <consortium name="Mycorrhizal Genomics Consortium"/>
            <person name="Kohler A."/>
            <person name="Kuo A."/>
            <person name="Nagy L.G."/>
            <person name="Floudas D."/>
            <person name="Copeland A."/>
            <person name="Barry K.W."/>
            <person name="Cichocki N."/>
            <person name="Veneault-Fourrey C."/>
            <person name="LaButti K."/>
            <person name="Lindquist E.A."/>
            <person name="Lipzen A."/>
            <person name="Lundell T."/>
            <person name="Morin E."/>
            <person name="Murat C."/>
            <person name="Riley R."/>
            <person name="Ohm R."/>
            <person name="Sun H."/>
            <person name="Tunlid A."/>
            <person name="Henrissat B."/>
            <person name="Grigoriev I.V."/>
            <person name="Hibbett D.S."/>
            <person name="Martin F."/>
        </authorList>
    </citation>
    <scope>NUCLEOTIDE SEQUENCE [LARGE SCALE GENOMIC DNA]</scope>
    <source>
        <strain evidence="16">F 1598</strain>
    </source>
</reference>
<gene>
    <name evidence="15" type="ORF">PILCRDRAFT_821866</name>
</gene>
<dbReference type="EMBL" id="KN833001">
    <property type="protein sequence ID" value="KIM81029.1"/>
    <property type="molecule type" value="Genomic_DNA"/>
</dbReference>
<evidence type="ECO:0000256" key="3">
    <source>
        <dbReference type="ARBA" id="ARBA00007658"/>
    </source>
</evidence>
<comment type="pathway">
    <text evidence="2">Protein modification; protein glycosylation.</text>
</comment>
<dbReference type="PANTHER" id="PTHR11742:SF55">
    <property type="entry name" value="ENDOPLASMIC RETICULUM MANNOSYL-OLIGOSACCHARIDE 1,2-ALPHA-MANNOSIDASE"/>
    <property type="match status" value="1"/>
</dbReference>
<protein>
    <recommendedName>
        <fullName evidence="13">alpha-1,2-Mannosidase</fullName>
        <ecNumber evidence="13">3.2.1.-</ecNumber>
    </recommendedName>
</protein>
<evidence type="ECO:0000256" key="13">
    <source>
        <dbReference type="RuleBase" id="RU361193"/>
    </source>
</evidence>
<organism evidence="15 16">
    <name type="scientific">Piloderma croceum (strain F 1598)</name>
    <dbReference type="NCBI Taxonomy" id="765440"/>
    <lineage>
        <taxon>Eukaryota</taxon>
        <taxon>Fungi</taxon>
        <taxon>Dikarya</taxon>
        <taxon>Basidiomycota</taxon>
        <taxon>Agaricomycotina</taxon>
        <taxon>Agaricomycetes</taxon>
        <taxon>Agaricomycetidae</taxon>
        <taxon>Atheliales</taxon>
        <taxon>Atheliaceae</taxon>
        <taxon>Piloderma</taxon>
    </lineage>
</organism>
<keyword evidence="14" id="KW-1133">Transmembrane helix</keyword>
<dbReference type="HOGENOM" id="CLU_003818_0_2_1"/>
<keyword evidence="13" id="KW-0326">Glycosidase</keyword>
<dbReference type="SUPFAM" id="SSF48225">
    <property type="entry name" value="Seven-hairpin glycosidases"/>
    <property type="match status" value="1"/>
</dbReference>
<comment type="catalytic activity">
    <reaction evidence="8">
        <text>N(4)-(alpha-D-Man-(1-&gt;2)-alpha-D-Man-(1-&gt;2)-alpha-D-Man-(1-&gt;3)-[alpha-D-Man-(1-&gt;3)-[alpha-D-Man-(1-&gt;2)-alpha-D-Man-(1-&gt;6)]-alpha-D-Man-(1-&gt;6)]-beta-D-Man-(1-&gt;4)-beta-D-GlcNAc-(1-&gt;4)-beta-D-GlcNAc)-L-asparaginyl-[protein] (N-glucan mannose isomer 8A1,2,3B1,3) + 3 H2O = N(4)-(alpha-D-Man-(1-&gt;3)-[alpha-D-Man-(1-&gt;3)-[alpha-D-Man-(1-&gt;6)]-alpha-D-Man-(1-&gt;6)]-beta-D-Man-(1-&gt;4)-beta-D-GlcNAc-(1-&gt;4)-beta-D-GlcNAc)-L-asparaginyl-[protein] (N-glucan mannose isomer 5A1,2) + 3 beta-D-mannose</text>
        <dbReference type="Rhea" id="RHEA:56028"/>
        <dbReference type="Rhea" id="RHEA-COMP:14358"/>
        <dbReference type="Rhea" id="RHEA-COMP:14367"/>
        <dbReference type="ChEBI" id="CHEBI:15377"/>
        <dbReference type="ChEBI" id="CHEBI:28563"/>
        <dbReference type="ChEBI" id="CHEBI:59087"/>
        <dbReference type="ChEBI" id="CHEBI:60628"/>
        <dbReference type="EC" id="3.2.1.113"/>
    </reaction>
</comment>
<feature type="transmembrane region" description="Helical" evidence="14">
    <location>
        <begin position="45"/>
        <end position="65"/>
    </location>
</feature>
<dbReference type="Pfam" id="PF01532">
    <property type="entry name" value="Glyco_hydro_47"/>
    <property type="match status" value="1"/>
</dbReference>
<keyword evidence="5 13" id="KW-0378">Hydrolase</keyword>
<dbReference type="GO" id="GO:0005509">
    <property type="term" value="F:calcium ion binding"/>
    <property type="evidence" value="ECO:0007669"/>
    <property type="project" value="InterPro"/>
</dbReference>
<dbReference type="GO" id="GO:0005783">
    <property type="term" value="C:endoplasmic reticulum"/>
    <property type="evidence" value="ECO:0007669"/>
    <property type="project" value="TreeGrafter"/>
</dbReference>
<evidence type="ECO:0000256" key="1">
    <source>
        <dbReference type="ARBA" id="ARBA00001913"/>
    </source>
</evidence>
<keyword evidence="6 11" id="KW-0106">Calcium</keyword>
<evidence type="ECO:0000256" key="14">
    <source>
        <dbReference type="SAM" id="Phobius"/>
    </source>
</evidence>
<comment type="cofactor">
    <cofactor evidence="1 11">
        <name>Ca(2+)</name>
        <dbReference type="ChEBI" id="CHEBI:29108"/>
    </cofactor>
</comment>
<dbReference type="Proteomes" id="UP000054166">
    <property type="component" value="Unassembled WGS sequence"/>
</dbReference>
<dbReference type="PANTHER" id="PTHR11742">
    <property type="entry name" value="MANNOSYL-OLIGOSACCHARIDE ALPHA-1,2-MANNOSIDASE-RELATED"/>
    <property type="match status" value="1"/>
</dbReference>
<sequence>MESSDDELDERLEMLPTHSVAWMPNVHSQTKPFSRCCTTRRRSSLLLSAAGIFAIAYFFWPGIAWPHRPIVPPKDISSPIHDPLWSNRSVSVKEAFLHAYGGYEKYTTFPDDELQPVSNSGQRNFNGWGVTTVDSLDTMWLMGLRPEFDRAIAQIATLDFAMNHEDHAPFFETVIRYLGGLLSAYALSGEPILLARADELGSKLLPVFNSSSGLPHYAVNTETGKTADSSDRPGVMLLAEIASCQLEYKYLSHLTGKENYFSKAENVVNLMRDNQLANGMWDTKWDVHSGKQINNHVGVAAWADSAYEYVFKQYLLSNKSETKLKDMFLKATSGVIRNLLFLSPRRHLLYISDLNNGVLTRKFEHLGCFFPGLLALAASTVDFPESERQLYMWAAEGLAHSCWIMYADQDSGLGPELARMDMWPGDWRKGRWIDHVEEWQRAGRPGGKPPGVKDLAPPVKAGEKKDYFLEVGTYLSRPETLESMFVMWRTTRDVKWRNHGWSIWEAIEKRTRTSSGYASVHNVDQSDPYKIDSMPSYFLSETIKYAYLLAIDEDVWPVDKFVFNTEAHPLPIFNWRDWEKRRFSIV</sequence>
<evidence type="ECO:0000256" key="6">
    <source>
        <dbReference type="ARBA" id="ARBA00022837"/>
    </source>
</evidence>
<dbReference type="OrthoDB" id="8118055at2759"/>
<evidence type="ECO:0000256" key="4">
    <source>
        <dbReference type="ARBA" id="ARBA00022723"/>
    </source>
</evidence>
<evidence type="ECO:0000313" key="15">
    <source>
        <dbReference type="EMBL" id="KIM81029.1"/>
    </source>
</evidence>
<dbReference type="GO" id="GO:0005975">
    <property type="term" value="P:carbohydrate metabolic process"/>
    <property type="evidence" value="ECO:0007669"/>
    <property type="project" value="InterPro"/>
</dbReference>
<feature type="disulfide bond" evidence="12">
    <location>
        <begin position="368"/>
        <end position="402"/>
    </location>
</feature>
<feature type="active site" evidence="10">
    <location>
        <position position="479"/>
    </location>
</feature>